<dbReference type="Pfam" id="PF06881">
    <property type="entry name" value="Elongin_A"/>
    <property type="match status" value="1"/>
</dbReference>
<feature type="compositionally biased region" description="Basic residues" evidence="1">
    <location>
        <begin position="374"/>
        <end position="385"/>
    </location>
</feature>
<feature type="region of interest" description="Disordered" evidence="1">
    <location>
        <begin position="174"/>
        <end position="210"/>
    </location>
</feature>
<organism evidence="2 3">
    <name type="scientific">Ephemerocybe angulata</name>
    <dbReference type="NCBI Taxonomy" id="980116"/>
    <lineage>
        <taxon>Eukaryota</taxon>
        <taxon>Fungi</taxon>
        <taxon>Dikarya</taxon>
        <taxon>Basidiomycota</taxon>
        <taxon>Agaricomycotina</taxon>
        <taxon>Agaricomycetes</taxon>
        <taxon>Agaricomycetidae</taxon>
        <taxon>Agaricales</taxon>
        <taxon>Agaricineae</taxon>
        <taxon>Psathyrellaceae</taxon>
        <taxon>Ephemerocybe</taxon>
    </lineage>
</organism>
<dbReference type="OrthoDB" id="21513at2759"/>
<evidence type="ECO:0000313" key="2">
    <source>
        <dbReference type="EMBL" id="KAF5315537.1"/>
    </source>
</evidence>
<comment type="caution">
    <text evidence="2">The sequence shown here is derived from an EMBL/GenBank/DDBJ whole genome shotgun (WGS) entry which is preliminary data.</text>
</comment>
<dbReference type="InterPro" id="IPR010684">
    <property type="entry name" value="RNA_pol_II_trans_fac_SIII_A"/>
</dbReference>
<dbReference type="Proteomes" id="UP000541558">
    <property type="component" value="Unassembled WGS sequence"/>
</dbReference>
<evidence type="ECO:0008006" key="4">
    <source>
        <dbReference type="Google" id="ProtNLM"/>
    </source>
</evidence>
<dbReference type="PANTHER" id="PTHR15141:SF76">
    <property type="entry name" value="TRANSCRIPTION ELONGATION FACTOR B POLYPEPTIDE 3"/>
    <property type="match status" value="1"/>
</dbReference>
<feature type="compositionally biased region" description="Pro residues" evidence="1">
    <location>
        <begin position="319"/>
        <end position="328"/>
    </location>
</feature>
<feature type="compositionally biased region" description="Basic and acidic residues" evidence="1">
    <location>
        <begin position="174"/>
        <end position="190"/>
    </location>
</feature>
<dbReference type="Gene3D" id="6.10.250.3180">
    <property type="match status" value="1"/>
</dbReference>
<dbReference type="PANTHER" id="PTHR15141">
    <property type="entry name" value="TRANSCRIPTION ELONGATION FACTOR B POLYPEPTIDE 3"/>
    <property type="match status" value="1"/>
</dbReference>
<proteinExistence type="predicted"/>
<reference evidence="2 3" key="1">
    <citation type="journal article" date="2020" name="ISME J.">
        <title>Uncovering the hidden diversity of litter-decomposition mechanisms in mushroom-forming fungi.</title>
        <authorList>
            <person name="Floudas D."/>
            <person name="Bentzer J."/>
            <person name="Ahren D."/>
            <person name="Johansson T."/>
            <person name="Persson P."/>
            <person name="Tunlid A."/>
        </authorList>
    </citation>
    <scope>NUCLEOTIDE SEQUENCE [LARGE SCALE GENOMIC DNA]</scope>
    <source>
        <strain evidence="2 3">CBS 175.51</strain>
    </source>
</reference>
<feature type="region of interest" description="Disordered" evidence="1">
    <location>
        <begin position="229"/>
        <end position="385"/>
    </location>
</feature>
<keyword evidence="3" id="KW-1185">Reference proteome</keyword>
<dbReference type="GO" id="GO:0070449">
    <property type="term" value="C:elongin complex"/>
    <property type="evidence" value="ECO:0007669"/>
    <property type="project" value="InterPro"/>
</dbReference>
<dbReference type="EMBL" id="JAACJK010000220">
    <property type="protein sequence ID" value="KAF5315537.1"/>
    <property type="molecule type" value="Genomic_DNA"/>
</dbReference>
<evidence type="ECO:0000313" key="3">
    <source>
        <dbReference type="Proteomes" id="UP000541558"/>
    </source>
</evidence>
<sequence>MIHVAPRILPRIRPLCGSQLIGIAQDAEAQRQPFLLLLIAAAADELCSSPPMASRYDARVPSLIFLCQRVAANNAEAITSLGSELSFHLVKPILERCGPDQLVRLEEASPHLMTDTPDIWREMCFQKYRLIAEEHYSPSDEPEDPDSWKNRYFFLQEAEIKRFEEVGSRIRSQRMEADERKKEREVRFTDRVPPPKRSRTGGWGGAPAQPKTLFQKTRTEASKIQKAFYNSKSIPPRQVGKTARVHATPDHSILPPIPSSIPSRVTVNTITLPRHPPPSGSSASSSSPASTTSRASPPSCQSSSFDMGSKVLPAISKPRPIPGKPAPPQRQSTRDYMTPLSNASSPPPSRSSTAPPLKSPGPIKKDPMASLFVPKHRAYSQRPHS</sequence>
<name>A0A8H5EX48_9AGAR</name>
<feature type="compositionally biased region" description="Low complexity" evidence="1">
    <location>
        <begin position="280"/>
        <end position="304"/>
    </location>
</feature>
<feature type="compositionally biased region" description="Low complexity" evidence="1">
    <location>
        <begin position="338"/>
        <end position="356"/>
    </location>
</feature>
<evidence type="ECO:0000256" key="1">
    <source>
        <dbReference type="SAM" id="MobiDB-lite"/>
    </source>
</evidence>
<dbReference type="AlphaFoldDB" id="A0A8H5EX48"/>
<dbReference type="InterPro" id="IPR051870">
    <property type="entry name" value="Elongin-A_domain"/>
</dbReference>
<dbReference type="GO" id="GO:0006368">
    <property type="term" value="P:transcription elongation by RNA polymerase II"/>
    <property type="evidence" value="ECO:0007669"/>
    <property type="project" value="InterPro"/>
</dbReference>
<gene>
    <name evidence="2" type="ORF">D9611_004873</name>
</gene>
<accession>A0A8H5EX48</accession>
<protein>
    <recommendedName>
        <fullName evidence="4">Elongin-A</fullName>
    </recommendedName>
</protein>